<reference evidence="1" key="1">
    <citation type="submission" date="2014-12" db="EMBL/GenBank/DDBJ databases">
        <title>Insight into the proteome of Arion vulgaris.</title>
        <authorList>
            <person name="Aradska J."/>
            <person name="Bulat T."/>
            <person name="Smidak R."/>
            <person name="Sarate P."/>
            <person name="Gangsoo J."/>
            <person name="Sialana F."/>
            <person name="Bilban M."/>
            <person name="Lubec G."/>
        </authorList>
    </citation>
    <scope>NUCLEOTIDE SEQUENCE</scope>
    <source>
        <tissue evidence="1">Skin</tissue>
    </source>
</reference>
<feature type="non-terminal residue" evidence="1">
    <location>
        <position position="94"/>
    </location>
</feature>
<accession>A0A0B7AWC2</accession>
<proteinExistence type="predicted"/>
<evidence type="ECO:0000313" key="1">
    <source>
        <dbReference type="EMBL" id="CEK84912.1"/>
    </source>
</evidence>
<gene>
    <name evidence="1" type="primary">ORF145202</name>
</gene>
<feature type="non-terminal residue" evidence="1">
    <location>
        <position position="1"/>
    </location>
</feature>
<dbReference type="AlphaFoldDB" id="A0A0B7AWC2"/>
<name>A0A0B7AWC2_9EUPU</name>
<sequence length="94" mass="10595">FCTISKVISYLYVVDSDVRYSSPLLLTTTVRQKKFEDTLELSVFVQDLLPLSSMADYSSSTFNSQQSTDLQQISSSLSSLLSFFPLLTYPFNIS</sequence>
<organism evidence="1">
    <name type="scientific">Arion vulgaris</name>
    <dbReference type="NCBI Taxonomy" id="1028688"/>
    <lineage>
        <taxon>Eukaryota</taxon>
        <taxon>Metazoa</taxon>
        <taxon>Spiralia</taxon>
        <taxon>Lophotrochozoa</taxon>
        <taxon>Mollusca</taxon>
        <taxon>Gastropoda</taxon>
        <taxon>Heterobranchia</taxon>
        <taxon>Euthyneura</taxon>
        <taxon>Panpulmonata</taxon>
        <taxon>Eupulmonata</taxon>
        <taxon>Stylommatophora</taxon>
        <taxon>Helicina</taxon>
        <taxon>Arionoidea</taxon>
        <taxon>Arionidae</taxon>
        <taxon>Arion</taxon>
    </lineage>
</organism>
<dbReference type="EMBL" id="HACG01038047">
    <property type="protein sequence ID" value="CEK84912.1"/>
    <property type="molecule type" value="Transcribed_RNA"/>
</dbReference>
<protein>
    <submittedName>
        <fullName evidence="1">Uncharacterized protein</fullName>
    </submittedName>
</protein>